<dbReference type="RefSeq" id="WP_144354191.1">
    <property type="nucleotide sequence ID" value="NZ_CBCRVV010000010.1"/>
</dbReference>
<dbReference type="PANTHER" id="PTHR30069">
    <property type="entry name" value="TONB-DEPENDENT OUTER MEMBRANE RECEPTOR"/>
    <property type="match status" value="1"/>
</dbReference>
<comment type="similarity">
    <text evidence="10 11">Belongs to the TonB-dependent receptor family.</text>
</comment>
<dbReference type="GO" id="GO:0009279">
    <property type="term" value="C:cell outer membrane"/>
    <property type="evidence" value="ECO:0007669"/>
    <property type="project" value="UniProtKB-SubCell"/>
</dbReference>
<evidence type="ECO:0000313" key="16">
    <source>
        <dbReference type="Proteomes" id="UP000315648"/>
    </source>
</evidence>
<feature type="chain" id="PRO_5022012294" evidence="12">
    <location>
        <begin position="23"/>
        <end position="684"/>
    </location>
</feature>
<dbReference type="PROSITE" id="PS01156">
    <property type="entry name" value="TONB_DEPENDENT_REC_2"/>
    <property type="match status" value="1"/>
</dbReference>
<gene>
    <name evidence="15" type="ORF">FPL22_16760</name>
</gene>
<organism evidence="15 16">
    <name type="scientific">Rariglobus hedericola</name>
    <dbReference type="NCBI Taxonomy" id="2597822"/>
    <lineage>
        <taxon>Bacteria</taxon>
        <taxon>Pseudomonadati</taxon>
        <taxon>Verrucomicrobiota</taxon>
        <taxon>Opitutia</taxon>
        <taxon>Opitutales</taxon>
        <taxon>Opitutaceae</taxon>
        <taxon>Rariglobus</taxon>
    </lineage>
</organism>
<dbReference type="PANTHER" id="PTHR30069:SF29">
    <property type="entry name" value="HEMOGLOBIN AND HEMOGLOBIN-HAPTOGLOBIN-BINDING PROTEIN 1-RELATED"/>
    <property type="match status" value="1"/>
</dbReference>
<dbReference type="InterPro" id="IPR010917">
    <property type="entry name" value="TonB_rcpt_CS"/>
</dbReference>
<dbReference type="SUPFAM" id="SSF56935">
    <property type="entry name" value="Porins"/>
    <property type="match status" value="1"/>
</dbReference>
<dbReference type="InterPro" id="IPR012910">
    <property type="entry name" value="Plug_dom"/>
</dbReference>
<keyword evidence="16" id="KW-1185">Reference proteome</keyword>
<reference evidence="15 16" key="1">
    <citation type="submission" date="2019-07" db="EMBL/GenBank/DDBJ databases">
        <title>Description of 53C-WASEF.</title>
        <authorList>
            <person name="Pitt A."/>
            <person name="Hahn M.W."/>
        </authorList>
    </citation>
    <scope>NUCLEOTIDE SEQUENCE [LARGE SCALE GENOMIC DNA]</scope>
    <source>
        <strain evidence="15 16">53C-WASEF</strain>
    </source>
</reference>
<dbReference type="InterPro" id="IPR039426">
    <property type="entry name" value="TonB-dep_rcpt-like"/>
</dbReference>
<keyword evidence="6 11" id="KW-0798">TonB box</keyword>
<evidence type="ECO:0000259" key="13">
    <source>
        <dbReference type="Pfam" id="PF00593"/>
    </source>
</evidence>
<evidence type="ECO:0000256" key="10">
    <source>
        <dbReference type="PROSITE-ProRule" id="PRU01360"/>
    </source>
</evidence>
<dbReference type="InterPro" id="IPR000531">
    <property type="entry name" value="Beta-barrel_TonB"/>
</dbReference>
<protein>
    <submittedName>
        <fullName evidence="15">TonB-dependent receptor</fullName>
    </submittedName>
</protein>
<accession>A0A556QEG9</accession>
<evidence type="ECO:0000256" key="9">
    <source>
        <dbReference type="ARBA" id="ARBA00023237"/>
    </source>
</evidence>
<evidence type="ECO:0000256" key="2">
    <source>
        <dbReference type="ARBA" id="ARBA00022448"/>
    </source>
</evidence>
<dbReference type="GO" id="GO:0015344">
    <property type="term" value="F:siderophore uptake transmembrane transporter activity"/>
    <property type="evidence" value="ECO:0007669"/>
    <property type="project" value="TreeGrafter"/>
</dbReference>
<evidence type="ECO:0000256" key="5">
    <source>
        <dbReference type="ARBA" id="ARBA00022729"/>
    </source>
</evidence>
<dbReference type="AlphaFoldDB" id="A0A556QEG9"/>
<dbReference type="EMBL" id="VMBG01000004">
    <property type="protein sequence ID" value="TSJ75049.1"/>
    <property type="molecule type" value="Genomic_DNA"/>
</dbReference>
<keyword evidence="5 12" id="KW-0732">Signal</keyword>
<keyword evidence="8 15" id="KW-0675">Receptor</keyword>
<dbReference type="PROSITE" id="PS52016">
    <property type="entry name" value="TONB_DEPENDENT_REC_3"/>
    <property type="match status" value="1"/>
</dbReference>
<evidence type="ECO:0000256" key="1">
    <source>
        <dbReference type="ARBA" id="ARBA00004571"/>
    </source>
</evidence>
<feature type="domain" description="TonB-dependent receptor-like beta-barrel" evidence="13">
    <location>
        <begin position="203"/>
        <end position="644"/>
    </location>
</feature>
<feature type="signal peptide" evidence="12">
    <location>
        <begin position="1"/>
        <end position="22"/>
    </location>
</feature>
<comment type="caution">
    <text evidence="15">The sequence shown here is derived from an EMBL/GenBank/DDBJ whole genome shotgun (WGS) entry which is preliminary data.</text>
</comment>
<keyword evidence="4 10" id="KW-0812">Transmembrane</keyword>
<keyword evidence="3 10" id="KW-1134">Transmembrane beta strand</keyword>
<comment type="subcellular location">
    <subcellularLocation>
        <location evidence="1 10">Cell outer membrane</location>
        <topology evidence="1 10">Multi-pass membrane protein</topology>
    </subcellularLocation>
</comment>
<evidence type="ECO:0000256" key="4">
    <source>
        <dbReference type="ARBA" id="ARBA00022692"/>
    </source>
</evidence>
<proteinExistence type="inferred from homology"/>
<evidence type="ECO:0000256" key="12">
    <source>
        <dbReference type="SAM" id="SignalP"/>
    </source>
</evidence>
<dbReference type="Gene3D" id="2.40.170.20">
    <property type="entry name" value="TonB-dependent receptor, beta-barrel domain"/>
    <property type="match status" value="1"/>
</dbReference>
<dbReference type="CDD" id="cd01347">
    <property type="entry name" value="ligand_gated_channel"/>
    <property type="match status" value="1"/>
</dbReference>
<keyword evidence="2 10" id="KW-0813">Transport</keyword>
<evidence type="ECO:0000256" key="3">
    <source>
        <dbReference type="ARBA" id="ARBA00022452"/>
    </source>
</evidence>
<dbReference type="GO" id="GO:0044718">
    <property type="term" value="P:siderophore transmembrane transport"/>
    <property type="evidence" value="ECO:0007669"/>
    <property type="project" value="TreeGrafter"/>
</dbReference>
<evidence type="ECO:0000256" key="6">
    <source>
        <dbReference type="ARBA" id="ARBA00023077"/>
    </source>
</evidence>
<evidence type="ECO:0000256" key="11">
    <source>
        <dbReference type="RuleBase" id="RU003357"/>
    </source>
</evidence>
<evidence type="ECO:0000256" key="7">
    <source>
        <dbReference type="ARBA" id="ARBA00023136"/>
    </source>
</evidence>
<keyword evidence="9 10" id="KW-0998">Cell outer membrane</keyword>
<sequence>MKPIFLSASALLALALANATHAETPVVLDSVEVTARPQSLTIPSLETARVEMALTAGGTEVVDSDRYLKGRASTLADTFALSAGVFAQPRFGSDEARLSIRGSGLQRTYHGRGIRVLQDGVPINFADGAFDMQSLEASAADYINVWRGANALAYGSSTLGGAIDYVSHTGRTAPGGFARLEAGSWGYFRSTLAGGSSQGALDGYASFTEQQQNGFRDHADQENQRLFANAGLRLSQNAETRFYVTAIRADSELPGTLTKTELENDPSQADKSFFGAVRYNNKRDYDLLRVANKTSVQIGDTLVALSAAWTYKDLDHPITPFAGVFDVLTNDLLLGLSATNTSDLFGHDNRVRAGVNFTRGESRNSTYQNVFGARGALTARSEQTSTNTEFFVEDQFTLGRGFTVVLGTTVAHNTRENDQLLGAAASYDRSYDNVSPKVGLRWDGRDVQLYTNVSGSYEPPSAGETGGAVANDAQKAVSVEIGTRGMRGPVRWDASVYAARIDGEFLSLNDAFGAPLGTINADKTTHQGVELAMDIDVLGQSWHDKPDNRLVLRGAWTYGRFKFDDDAVYGNNTLAGIPPHLIRAELMWENAAGWYAGPTVEWVPVKSYVDFDNTLAADPYALLGFKLGRRLEKGISWFIEAKNLFDKDYAATHDVIASAPLGDATRAFYPGDGRGFYAGIEYRF</sequence>
<dbReference type="InterPro" id="IPR036942">
    <property type="entry name" value="Beta-barrel_TonB_sf"/>
</dbReference>
<evidence type="ECO:0000313" key="15">
    <source>
        <dbReference type="EMBL" id="TSJ75049.1"/>
    </source>
</evidence>
<dbReference type="Pfam" id="PF07715">
    <property type="entry name" value="Plug"/>
    <property type="match status" value="1"/>
</dbReference>
<evidence type="ECO:0000256" key="8">
    <source>
        <dbReference type="ARBA" id="ARBA00023170"/>
    </source>
</evidence>
<dbReference type="Gene3D" id="2.170.130.10">
    <property type="entry name" value="TonB-dependent receptor, plug domain"/>
    <property type="match status" value="1"/>
</dbReference>
<evidence type="ECO:0000259" key="14">
    <source>
        <dbReference type="Pfam" id="PF07715"/>
    </source>
</evidence>
<feature type="domain" description="TonB-dependent receptor plug" evidence="14">
    <location>
        <begin position="55"/>
        <end position="162"/>
    </location>
</feature>
<dbReference type="InterPro" id="IPR037066">
    <property type="entry name" value="Plug_dom_sf"/>
</dbReference>
<dbReference type="Proteomes" id="UP000315648">
    <property type="component" value="Unassembled WGS sequence"/>
</dbReference>
<name>A0A556QEG9_9BACT</name>
<keyword evidence="7 10" id="KW-0472">Membrane</keyword>
<dbReference type="Pfam" id="PF00593">
    <property type="entry name" value="TonB_dep_Rec_b-barrel"/>
    <property type="match status" value="1"/>
</dbReference>
<dbReference type="OrthoDB" id="9760620at2"/>